<name>A0ABT5Y9I2_9GAMM</name>
<gene>
    <name evidence="1" type="ORF">NLU14_08845</name>
</gene>
<organism evidence="1 2">
    <name type="scientific">Marinobacter iranensis</name>
    <dbReference type="NCBI Taxonomy" id="2962607"/>
    <lineage>
        <taxon>Bacteria</taxon>
        <taxon>Pseudomonadati</taxon>
        <taxon>Pseudomonadota</taxon>
        <taxon>Gammaproteobacteria</taxon>
        <taxon>Pseudomonadales</taxon>
        <taxon>Marinobacteraceae</taxon>
        <taxon>Marinobacter</taxon>
    </lineage>
</organism>
<evidence type="ECO:0008006" key="3">
    <source>
        <dbReference type="Google" id="ProtNLM"/>
    </source>
</evidence>
<sequence length="230" mass="25662">MSKEKPILFNDEMVRAILEGRKTQTRRALDVPAGWSLESAHGEPCVLGKITSPHPKRDRFGAFIRKEIHPGSGKFQHDIVACRHGGPGDRLWVREAWRQFSATDECGCSEAPCGCLSTGTVLYRATDDDGESKWRPSIHMPRWASRITLGITSVRVERLQDISADDARAEGCSKPELPPEVRGVAGDFVADERTTFAILWNRINGPGSWAANPFVWVIEFRHVEAQEQSV</sequence>
<reference evidence="1" key="1">
    <citation type="submission" date="2022-07" db="EMBL/GenBank/DDBJ databases">
        <title>Marinobacter iranensis a new bacterium isolate from a hipersaline lake in Iran.</title>
        <authorList>
            <person name="Mohammad A.M.A."/>
            <person name="Cristina S.-P."/>
            <person name="Antonio V."/>
        </authorList>
    </citation>
    <scope>NUCLEOTIDE SEQUENCE</scope>
    <source>
        <strain evidence="1">71-i</strain>
    </source>
</reference>
<dbReference type="EMBL" id="JANCMW010000004">
    <property type="protein sequence ID" value="MDF0750337.1"/>
    <property type="molecule type" value="Genomic_DNA"/>
</dbReference>
<protein>
    <recommendedName>
        <fullName evidence="3">Morphogenetic protein</fullName>
    </recommendedName>
</protein>
<proteinExistence type="predicted"/>
<evidence type="ECO:0000313" key="2">
    <source>
        <dbReference type="Proteomes" id="UP001143391"/>
    </source>
</evidence>
<accession>A0ABT5Y9I2</accession>
<dbReference type="Proteomes" id="UP001143391">
    <property type="component" value="Unassembled WGS sequence"/>
</dbReference>
<evidence type="ECO:0000313" key="1">
    <source>
        <dbReference type="EMBL" id="MDF0750337.1"/>
    </source>
</evidence>
<dbReference type="RefSeq" id="WP_275705868.1">
    <property type="nucleotide sequence ID" value="NZ_JANCMW010000004.1"/>
</dbReference>
<comment type="caution">
    <text evidence="1">The sequence shown here is derived from an EMBL/GenBank/DDBJ whole genome shotgun (WGS) entry which is preliminary data.</text>
</comment>
<keyword evidence="2" id="KW-1185">Reference proteome</keyword>